<organism evidence="1">
    <name type="scientific">Rhizophora mucronata</name>
    <name type="common">Asiatic mangrove</name>
    <dbReference type="NCBI Taxonomy" id="61149"/>
    <lineage>
        <taxon>Eukaryota</taxon>
        <taxon>Viridiplantae</taxon>
        <taxon>Streptophyta</taxon>
        <taxon>Embryophyta</taxon>
        <taxon>Tracheophyta</taxon>
        <taxon>Spermatophyta</taxon>
        <taxon>Magnoliopsida</taxon>
        <taxon>eudicotyledons</taxon>
        <taxon>Gunneridae</taxon>
        <taxon>Pentapetalae</taxon>
        <taxon>rosids</taxon>
        <taxon>fabids</taxon>
        <taxon>Malpighiales</taxon>
        <taxon>Rhizophoraceae</taxon>
        <taxon>Rhizophora</taxon>
    </lineage>
</organism>
<name>A0A2P2KKD8_RHIMU</name>
<proteinExistence type="predicted"/>
<evidence type="ECO:0000313" key="1">
    <source>
        <dbReference type="EMBL" id="MBX06191.1"/>
    </source>
</evidence>
<dbReference type="EMBL" id="GGEC01025707">
    <property type="protein sequence ID" value="MBX06191.1"/>
    <property type="molecule type" value="Transcribed_RNA"/>
</dbReference>
<accession>A0A2P2KKD8</accession>
<dbReference type="AlphaFoldDB" id="A0A2P2KKD8"/>
<reference evidence="1" key="1">
    <citation type="submission" date="2018-02" db="EMBL/GenBank/DDBJ databases">
        <title>Rhizophora mucronata_Transcriptome.</title>
        <authorList>
            <person name="Meera S.P."/>
            <person name="Sreeshan A."/>
            <person name="Augustine A."/>
        </authorList>
    </citation>
    <scope>NUCLEOTIDE SEQUENCE</scope>
    <source>
        <tissue evidence="1">Leaf</tissue>
    </source>
</reference>
<protein>
    <submittedName>
        <fullName evidence="1">Uncharacterized protein</fullName>
    </submittedName>
</protein>
<sequence length="131" mass="15427">MSILPIRIPKPCHIILHIECVFNGKCETNKSLLGSRRWGLRERNHRESFKKGTEICSIHYHLGSPSPPPRFRQNHDPGHRNADHHPDLGVRGVGFDNIKWLCFRHVSYRTGREMGLNQRERDIEWKRGFRV</sequence>